<dbReference type="PROSITE" id="PS00600">
    <property type="entry name" value="AA_TRANSFER_CLASS_3"/>
    <property type="match status" value="1"/>
</dbReference>
<dbReference type="PANTHER" id="PTHR43094:SF1">
    <property type="entry name" value="AMINOTRANSFERASE CLASS-III"/>
    <property type="match status" value="1"/>
</dbReference>
<name>A0ABV5HX29_9RHOB</name>
<accession>A0ABV5HX29</accession>
<dbReference type="Pfam" id="PF00202">
    <property type="entry name" value="Aminotran_3"/>
    <property type="match status" value="1"/>
</dbReference>
<keyword evidence="5" id="KW-0032">Aminotransferase</keyword>
<evidence type="ECO:0000256" key="4">
    <source>
        <dbReference type="RuleBase" id="RU003560"/>
    </source>
</evidence>
<dbReference type="InterPro" id="IPR049704">
    <property type="entry name" value="Aminotrans_3_PPA_site"/>
</dbReference>
<evidence type="ECO:0000313" key="6">
    <source>
        <dbReference type="Proteomes" id="UP001589670"/>
    </source>
</evidence>
<reference evidence="5 6" key="1">
    <citation type="submission" date="2024-09" db="EMBL/GenBank/DDBJ databases">
        <authorList>
            <person name="Sun Q."/>
            <person name="Mori K."/>
        </authorList>
    </citation>
    <scope>NUCLEOTIDE SEQUENCE [LARGE SCALE GENOMIC DNA]</scope>
    <source>
        <strain evidence="5 6">CECT 9424</strain>
    </source>
</reference>
<dbReference type="SUPFAM" id="SSF53383">
    <property type="entry name" value="PLP-dependent transferases"/>
    <property type="match status" value="1"/>
</dbReference>
<dbReference type="CDD" id="cd00610">
    <property type="entry name" value="OAT_like"/>
    <property type="match status" value="1"/>
</dbReference>
<dbReference type="Proteomes" id="UP001589670">
    <property type="component" value="Unassembled WGS sequence"/>
</dbReference>
<keyword evidence="6" id="KW-1185">Reference proteome</keyword>
<evidence type="ECO:0000313" key="5">
    <source>
        <dbReference type="EMBL" id="MFB9148953.1"/>
    </source>
</evidence>
<dbReference type="GO" id="GO:0008483">
    <property type="term" value="F:transaminase activity"/>
    <property type="evidence" value="ECO:0007669"/>
    <property type="project" value="UniProtKB-KW"/>
</dbReference>
<organism evidence="5 6">
    <name type="scientific">Roseovarius ramblicola</name>
    <dbReference type="NCBI Taxonomy" id="2022336"/>
    <lineage>
        <taxon>Bacteria</taxon>
        <taxon>Pseudomonadati</taxon>
        <taxon>Pseudomonadota</taxon>
        <taxon>Alphaproteobacteria</taxon>
        <taxon>Rhodobacterales</taxon>
        <taxon>Roseobacteraceae</taxon>
        <taxon>Roseovarius</taxon>
    </lineage>
</organism>
<dbReference type="InterPro" id="IPR015421">
    <property type="entry name" value="PyrdxlP-dep_Trfase_major"/>
</dbReference>
<sequence length="446" mass="47244">MSNVLHRSLTTTLPTVSGGEGSYLIDQDGKRYLDACGGAAVSCLGHDNARVRAALKAQIDCVAFAHTSFFTNEPAEELARFLIARAPEGTGNGRVMYPGSGSEAMEAALKLARQYHLERGDDARCKVIARAPSYHGNTLGALAAGGHAGRRAPFQPLLIDVDHIDAAYGYRMKHDGESEAEFALRMANLLDARIRELGPETVMAFVAEPVVGASLGTQPAPGGYFKRIREICDEHGILLIADEVMCGMGRTGRLFALEQEGIAADITTLAKGLGAGYAPIAAVMATEKVVNAIEDGSGLLWNGHTYMSHAVATAGALAVQKVIEKDKLLDNVRQRGEQLRAALFARLGDHPNVGDIRGRGLFQSVELVQDRTSKAPFPVATGLAPAIRAAALDLGLMCYPAQGCADGTRGDHVLLAPAYISTAEEIDTIVALLAEAIETTLARMEG</sequence>
<keyword evidence="3 4" id="KW-0663">Pyridoxal phosphate</keyword>
<dbReference type="Gene3D" id="3.40.640.10">
    <property type="entry name" value="Type I PLP-dependent aspartate aminotransferase-like (Major domain)"/>
    <property type="match status" value="1"/>
</dbReference>
<dbReference type="Gene3D" id="3.90.1150.10">
    <property type="entry name" value="Aspartate Aminotransferase, domain 1"/>
    <property type="match status" value="1"/>
</dbReference>
<dbReference type="NCBIfam" id="NF005685">
    <property type="entry name" value="PRK07483.1"/>
    <property type="match status" value="1"/>
</dbReference>
<dbReference type="PANTHER" id="PTHR43094">
    <property type="entry name" value="AMINOTRANSFERASE"/>
    <property type="match status" value="1"/>
</dbReference>
<dbReference type="EMBL" id="JBHMEC010000008">
    <property type="protein sequence ID" value="MFB9148953.1"/>
    <property type="molecule type" value="Genomic_DNA"/>
</dbReference>
<comment type="caution">
    <text evidence="5">The sequence shown here is derived from an EMBL/GenBank/DDBJ whole genome shotgun (WGS) entry which is preliminary data.</text>
</comment>
<evidence type="ECO:0000256" key="3">
    <source>
        <dbReference type="ARBA" id="ARBA00022898"/>
    </source>
</evidence>
<keyword evidence="5" id="KW-0808">Transferase</keyword>
<dbReference type="InterPro" id="IPR015422">
    <property type="entry name" value="PyrdxlP-dep_Trfase_small"/>
</dbReference>
<dbReference type="RefSeq" id="WP_377067371.1">
    <property type="nucleotide sequence ID" value="NZ_JBHMEC010000008.1"/>
</dbReference>
<gene>
    <name evidence="5" type="ORF">ACFFU4_04220</name>
</gene>
<proteinExistence type="inferred from homology"/>
<dbReference type="InterPro" id="IPR005814">
    <property type="entry name" value="Aminotrans_3"/>
</dbReference>
<comment type="cofactor">
    <cofactor evidence="1">
        <name>pyridoxal 5'-phosphate</name>
        <dbReference type="ChEBI" id="CHEBI:597326"/>
    </cofactor>
</comment>
<protein>
    <submittedName>
        <fullName evidence="5">Aspartate aminotransferase family protein</fullName>
    </submittedName>
</protein>
<comment type="similarity">
    <text evidence="2 4">Belongs to the class-III pyridoxal-phosphate-dependent aminotransferase family.</text>
</comment>
<evidence type="ECO:0000256" key="1">
    <source>
        <dbReference type="ARBA" id="ARBA00001933"/>
    </source>
</evidence>
<evidence type="ECO:0000256" key="2">
    <source>
        <dbReference type="ARBA" id="ARBA00008954"/>
    </source>
</evidence>
<dbReference type="InterPro" id="IPR015424">
    <property type="entry name" value="PyrdxlP-dep_Trfase"/>
</dbReference>